<evidence type="ECO:0000313" key="3">
    <source>
        <dbReference type="EMBL" id="CAD9244962.1"/>
    </source>
</evidence>
<dbReference type="InterPro" id="IPR029058">
    <property type="entry name" value="AB_hydrolase_fold"/>
</dbReference>
<dbReference type="Pfam" id="PF00561">
    <property type="entry name" value="Abhydrolase_1"/>
    <property type="match status" value="1"/>
</dbReference>
<feature type="region of interest" description="Disordered" evidence="1">
    <location>
        <begin position="305"/>
        <end position="325"/>
    </location>
</feature>
<dbReference type="EMBL" id="HBGJ01005400">
    <property type="protein sequence ID" value="CAD9244962.1"/>
    <property type="molecule type" value="Transcribed_RNA"/>
</dbReference>
<evidence type="ECO:0000256" key="1">
    <source>
        <dbReference type="SAM" id="MobiDB-lite"/>
    </source>
</evidence>
<dbReference type="PANTHER" id="PTHR47832:SF1">
    <property type="entry name" value="DNA PHOTOLYASE"/>
    <property type="match status" value="1"/>
</dbReference>
<name>A0A7S1XLU4_9STRA</name>
<evidence type="ECO:0000259" key="2">
    <source>
        <dbReference type="Pfam" id="PF00561"/>
    </source>
</evidence>
<dbReference type="AlphaFoldDB" id="A0A7S1XLU4"/>
<protein>
    <recommendedName>
        <fullName evidence="2">AB hydrolase-1 domain-containing protein</fullName>
    </recommendedName>
</protein>
<feature type="domain" description="AB hydrolase-1" evidence="2">
    <location>
        <begin position="4"/>
        <end position="195"/>
    </location>
</feature>
<gene>
    <name evidence="3" type="ORF">PPAR1163_LOCUS3310</name>
</gene>
<dbReference type="PANTHER" id="PTHR47832">
    <property type="entry name" value="DNA PHOTOLYASE"/>
    <property type="match status" value="1"/>
</dbReference>
<dbReference type="Gene3D" id="3.40.50.1820">
    <property type="entry name" value="alpha/beta hydrolase"/>
    <property type="match status" value="1"/>
</dbReference>
<dbReference type="InterPro" id="IPR000073">
    <property type="entry name" value="AB_hydrolase_1"/>
</dbReference>
<dbReference type="SUPFAM" id="SSF53474">
    <property type="entry name" value="alpha/beta-Hydrolases"/>
    <property type="match status" value="1"/>
</dbReference>
<reference evidence="3" key="1">
    <citation type="submission" date="2021-01" db="EMBL/GenBank/DDBJ databases">
        <authorList>
            <person name="Corre E."/>
            <person name="Pelletier E."/>
            <person name="Niang G."/>
            <person name="Scheremetjew M."/>
            <person name="Finn R."/>
            <person name="Kale V."/>
            <person name="Holt S."/>
            <person name="Cochrane G."/>
            <person name="Meng A."/>
            <person name="Brown T."/>
            <person name="Cohen L."/>
        </authorList>
    </citation>
    <scope>NUCLEOTIDE SEQUENCE</scope>
    <source>
        <strain evidence="3">CCMP2877</strain>
    </source>
</reference>
<sequence length="325" mass="34973">MLAGTSIGGFISLAAAAKMGRGKVAGIALVNSAGRVLSEEEYAAERTNSYMNMDVEEWTRLGLCGDLNLPLPGPLLSLFSNGLLGFLKPQVPSICKRLYTERPENSDQRQIDNILRDAADPGAVDVFVAGAKLPPPTPANELFYQYKGPVVIVQGMSDPLNDARSRAKAFVNAEAYQNQVRLAALEKGGHCPHHEVPEKVNAALLDFLEDLDDHAASIVIDEERLYEDMLDVRQGVETVELPSEPAATTAFDEVLVPNVEQAYESPATESESVSVSESVMDGALSAYEAEIARLQREKEALLGELAQLKSEKPPAADDAADGPQP</sequence>
<organism evidence="3">
    <name type="scientific">Phaeomonas parva</name>
    <dbReference type="NCBI Taxonomy" id="124430"/>
    <lineage>
        <taxon>Eukaryota</taxon>
        <taxon>Sar</taxon>
        <taxon>Stramenopiles</taxon>
        <taxon>Ochrophyta</taxon>
        <taxon>Pinguiophyceae</taxon>
        <taxon>Pinguiochrysidales</taxon>
        <taxon>Pinguiochrysidaceae</taxon>
        <taxon>Phaeomonas</taxon>
    </lineage>
</organism>
<proteinExistence type="predicted"/>
<accession>A0A7S1XLU4</accession>